<sequence length="285" mass="31124">MHLPRSCVLLLLLQGSIALLVFCAPEEPEKGADPGEPRARGRAPKLRELLSPKPLPGLSPAPQQNRTLPGPGSGSRELGAAPVNRPGWDPGAAPVNRPGWDPGAAPVNRAGPELGPRAQRDPRPAPGRLQKLFGWGDFYSNIKTVKLNLLITGKVVDHGNGSVNVFFQHNSTGHGNISVSLVPPTKAVQFDLEQQIFIEAKESKVFNCRVESEQVARARKTSLCTFDPAKTCSQEHTQSRAAWLCSQPFRAVCVYITFYSSDYRLVQKVCPDYSKHSQRPYFPSG</sequence>
<evidence type="ECO:0000256" key="3">
    <source>
        <dbReference type="ARBA" id="ARBA00022525"/>
    </source>
</evidence>
<evidence type="ECO:0000256" key="5">
    <source>
        <dbReference type="SAM" id="SignalP"/>
    </source>
</evidence>
<evidence type="ECO:0000313" key="6">
    <source>
        <dbReference type="Ensembl" id="ENSCPVP00000014068.2"/>
    </source>
</evidence>
<reference evidence="6" key="3">
    <citation type="submission" date="2025-09" db="UniProtKB">
        <authorList>
            <consortium name="Ensembl"/>
        </authorList>
    </citation>
    <scope>IDENTIFICATION</scope>
</reference>
<evidence type="ECO:0000256" key="1">
    <source>
        <dbReference type="ARBA" id="ARBA00004613"/>
    </source>
</evidence>
<evidence type="ECO:0000256" key="2">
    <source>
        <dbReference type="ARBA" id="ARBA00008118"/>
    </source>
</evidence>
<evidence type="ECO:0000256" key="4">
    <source>
        <dbReference type="SAM" id="MobiDB-lite"/>
    </source>
</evidence>
<dbReference type="PANTHER" id="PTHR17103:SF14">
    <property type="entry name" value="NEUREXOPHILIN-3"/>
    <property type="match status" value="1"/>
</dbReference>
<reference evidence="6" key="1">
    <citation type="submission" date="2020-02" db="EMBL/GenBank/DDBJ databases">
        <authorList>
            <person name="Enbody D E."/>
            <person name="Pettersson E M."/>
        </authorList>
    </citation>
    <scope>NUCLEOTIDE SEQUENCE [LARGE SCALE GENOMIC DNA]</scope>
</reference>
<dbReference type="InterPro" id="IPR026845">
    <property type="entry name" value="NXPH/NXPE"/>
</dbReference>
<protein>
    <submittedName>
        <fullName evidence="6">Neurexophilin 3</fullName>
    </submittedName>
</protein>
<dbReference type="PANTHER" id="PTHR17103">
    <property type="entry name" value="NEUREXOPHILIN"/>
    <property type="match status" value="1"/>
</dbReference>
<reference evidence="6" key="2">
    <citation type="submission" date="2025-08" db="UniProtKB">
        <authorList>
            <consortium name="Ensembl"/>
        </authorList>
    </citation>
    <scope>IDENTIFICATION</scope>
</reference>
<dbReference type="GO" id="GO:0005102">
    <property type="term" value="F:signaling receptor binding"/>
    <property type="evidence" value="ECO:0007669"/>
    <property type="project" value="TreeGrafter"/>
</dbReference>
<comment type="similarity">
    <text evidence="2">Belongs to the neurexophilin family.</text>
</comment>
<proteinExistence type="inferred from homology"/>
<dbReference type="GO" id="GO:0005576">
    <property type="term" value="C:extracellular region"/>
    <property type="evidence" value="ECO:0007669"/>
    <property type="project" value="UniProtKB-SubCell"/>
</dbReference>
<organism evidence="6 7">
    <name type="scientific">Geospiza parvula</name>
    <name type="common">Small tree-finch</name>
    <name type="synonym">Camarhynchus parvulus</name>
    <dbReference type="NCBI Taxonomy" id="87175"/>
    <lineage>
        <taxon>Eukaryota</taxon>
        <taxon>Metazoa</taxon>
        <taxon>Chordata</taxon>
        <taxon>Craniata</taxon>
        <taxon>Vertebrata</taxon>
        <taxon>Euteleostomi</taxon>
        <taxon>Archelosauria</taxon>
        <taxon>Archosauria</taxon>
        <taxon>Dinosauria</taxon>
        <taxon>Saurischia</taxon>
        <taxon>Theropoda</taxon>
        <taxon>Coelurosauria</taxon>
        <taxon>Aves</taxon>
        <taxon>Neognathae</taxon>
        <taxon>Neoaves</taxon>
        <taxon>Telluraves</taxon>
        <taxon>Australaves</taxon>
        <taxon>Passeriformes</taxon>
        <taxon>Thraupidae</taxon>
        <taxon>Camarhynchus</taxon>
    </lineage>
</organism>
<keyword evidence="5" id="KW-0732">Signal</keyword>
<feature type="chain" id="PRO_5043422695" evidence="5">
    <location>
        <begin position="19"/>
        <end position="285"/>
    </location>
</feature>
<feature type="region of interest" description="Disordered" evidence="4">
    <location>
        <begin position="27"/>
        <end position="126"/>
    </location>
</feature>
<keyword evidence="7" id="KW-1185">Reference proteome</keyword>
<comment type="subcellular location">
    <subcellularLocation>
        <location evidence="1">Secreted</location>
    </subcellularLocation>
</comment>
<name>A0A8C3Q9U4_GEOPR</name>
<evidence type="ECO:0000313" key="7">
    <source>
        <dbReference type="Proteomes" id="UP000694382"/>
    </source>
</evidence>
<gene>
    <name evidence="6" type="primary">NXPH3</name>
</gene>
<feature type="signal peptide" evidence="5">
    <location>
        <begin position="1"/>
        <end position="18"/>
    </location>
</feature>
<feature type="compositionally biased region" description="Basic and acidic residues" evidence="4">
    <location>
        <begin position="27"/>
        <end position="50"/>
    </location>
</feature>
<dbReference type="Proteomes" id="UP000694382">
    <property type="component" value="Chromosome 27"/>
</dbReference>
<accession>A0A8U8BFK3</accession>
<keyword evidence="3" id="KW-0964">Secreted</keyword>
<accession>A0A8C3Q9U4</accession>
<dbReference type="Ensembl" id="ENSCPVT00000014698.2">
    <property type="protein sequence ID" value="ENSCPVP00000014068.2"/>
    <property type="gene ID" value="ENSCPVG00000010292.2"/>
</dbReference>
<dbReference type="AlphaFoldDB" id="A0A8C3Q9U4"/>
<dbReference type="Pfam" id="PF06312">
    <property type="entry name" value="Neurexophilin"/>
    <property type="match status" value="1"/>
</dbReference>
<dbReference type="InterPro" id="IPR010450">
    <property type="entry name" value="Nxph"/>
</dbReference>